<evidence type="ECO:0000313" key="4">
    <source>
        <dbReference type="Proteomes" id="UP000693981"/>
    </source>
</evidence>
<evidence type="ECO:0000256" key="2">
    <source>
        <dbReference type="SAM" id="MobiDB-lite"/>
    </source>
</evidence>
<feature type="region of interest" description="Disordered" evidence="2">
    <location>
        <begin position="1810"/>
        <end position="1856"/>
    </location>
</feature>
<accession>A0A8T1VTE3</accession>
<feature type="coiled-coil region" evidence="1">
    <location>
        <begin position="1545"/>
        <end position="1605"/>
    </location>
</feature>
<organism evidence="3 4">
    <name type="scientific">Phytophthora boehmeriae</name>
    <dbReference type="NCBI Taxonomy" id="109152"/>
    <lineage>
        <taxon>Eukaryota</taxon>
        <taxon>Sar</taxon>
        <taxon>Stramenopiles</taxon>
        <taxon>Oomycota</taxon>
        <taxon>Peronosporomycetes</taxon>
        <taxon>Peronosporales</taxon>
        <taxon>Peronosporaceae</taxon>
        <taxon>Phytophthora</taxon>
    </lineage>
</organism>
<reference evidence="3" key="1">
    <citation type="submission" date="2021-02" db="EMBL/GenBank/DDBJ databases">
        <authorList>
            <person name="Palmer J.M."/>
        </authorList>
    </citation>
    <scope>NUCLEOTIDE SEQUENCE</scope>
    <source>
        <strain evidence="3">SCRP23</strain>
    </source>
</reference>
<feature type="coiled-coil region" evidence="1">
    <location>
        <begin position="183"/>
        <end position="268"/>
    </location>
</feature>
<sequence length="1856" mass="217905">MGKHDEQDEEELREEALAEWVSRGRAAQDFTMAKMIKLWDEEDDGNEDDDEEDLADKQELMKGYNVLGTFLDQARVSAHQFKDTAIVEGKKAFATALKYAELPPLRRRRLLRQHVVHVHEMDAETQKYALIHQRVVDDLDEARKMEEELKFGLKKRNKRHAPLLQRFQEAKAEADRVQKAQLVDEMEQRRRERTEKAMQEKQRQLEEKTLKVERHLAQRRQMNLKFWQKQLVEAKEFAEQQMLDKKREEEFQEKVEDMKREIQIVEEEEEVDANRALERRQTTSSIGIFDTALSPGEWHSAMDGGHRTGLDEHTVGISTTRGYIVENEQKRNELLEVQSKVYMLREKLEQVEAAKENLSLDMRTMLERKDRLLQDVRQVRTEQDELNEILAGPPRRDPTEHEKQQFHTLVTRRSVYMGQLADIDARIANIQKRIAIVQRSEASFLPMLREAEEKQAQLQVGADNDEGAMREDIEDLEKASAKAGDWKLYIGPEMDSLNHHTFRDLGGKIVRTGEFLMFDFVGIRLCFSLEISRRGIINPEQKQFRYVLSNVVKYEERLEDFREEENRIAVQIDYGIAFRQGRISESAMLATGIAIATDSSLQGQRKDASRVAKVLEMLLRIEKKSWLSVFGTSGVKQKQNSTFLTSQKLEMTETSVSVKAVKTEWFELDKANAVFLASNCVKALSRSRREEAEARVLLVEKDAKLEQLHQETQKNIDEENESVLREMKEDEFLSQQMQRELAHREKKLYADAIRLTTYNESISSQIDFQVQRKANVLALQSAGSTFSIEPIIREVKETFALQFVNGKLALVKKTWERKMKRVSNKRIKERKEREFRIRHEQELVREINEGNERELAVLKAEQEKRVKDALRIPNFYAAVQQAFECEHRELKAWGTKYDFGLKCKKCGAEMSKSFDDPEHHRGGDPELDNDVTIHRAQTTSGIGFRFKNGEHLRKVENERLRLEKEARVMEEVESMLYDRVDPKSIDEFNYRHGINRGPILDQADSSAPLYSRLVQDIHRAAYQDEILFHGRLRNFNYRIQQIFRQHEECTRRLTMQAAYHAIEGVEEEAEFAEFHAPALVKSGEEMNVVYQRIRGEFDFVTQQMVMAKERLARADKEREKVEPLVGRLYCRTQNSVLRTKYGFVKVEFFRVEGNCVVVTPLHWSGTIFIPIDEILAYEAMYREEEIFAMADEDERGHIFLRLEQEKEAAEREIMRREEEQIRCIMEWRAQKEKEEELLTKEICREELESQLAYEMEGRATNMVLARKEAIHLQQRGRFYPSKKRRPLTQRPSRLDAKRITRASEKRLAMAAIEQSLLAKEKELRNKSKRERNNICTEVLALEMFEGLFRDTVKTLCSDQFQQGKYEAHEFRRKKGNAILTSSDGSEPDGALVRPLLGLDRLWVARKTKYSFMYASWRKEYAKLQLVRDEMARREELRRLAEEERLRLEARRKEMLAEERLCRKFYVEEIMLYVQERKAMANAEIEMREHIRQLEIEAMKTKYSKMVDDRNRVNDRAARRQEIKLGKNEQHRLHREWRGIKEEDELSTKIRDNERAEALAEALERQFDKYLADQAMQGKISAEMEASRLTDRLREAQQIAAEKRKAFEMKMVQERMIATVETFYAVSRAEVEWIDAAERAAFWAQQLPLLDENLRRMEPELKRIQEEREHVVNDATAKREYADKCKKRAEEADTSVAHSIQEKDKAMLKYKRVHKLNATIDSEVLHDRVQRFRTPYLCDRLHTQYFALLTESVIRRALVECTEREIVRLESQIKQLEKERTFKSKELSTALVEGNVSAMDSAVDGAIKSADKFQDEARTPASETKAHDDHQLTYAEERELTKGDESSEYPDEAFNTS</sequence>
<keyword evidence="1" id="KW-0175">Coiled coil</keyword>
<dbReference type="OrthoDB" id="192163at2759"/>
<gene>
    <name evidence="3" type="ORF">PHYBOEH_009880</name>
</gene>
<feature type="coiled-coil region" evidence="1">
    <location>
        <begin position="1758"/>
        <end position="1785"/>
    </location>
</feature>
<evidence type="ECO:0000313" key="3">
    <source>
        <dbReference type="EMBL" id="KAG7383498.1"/>
    </source>
</evidence>
<keyword evidence="4" id="KW-1185">Reference proteome</keyword>
<name>A0A8T1VTE3_9STRA</name>
<feature type="compositionally biased region" description="Basic and acidic residues" evidence="2">
    <location>
        <begin position="1810"/>
        <end position="1844"/>
    </location>
</feature>
<proteinExistence type="predicted"/>
<evidence type="ECO:0000256" key="1">
    <source>
        <dbReference type="SAM" id="Coils"/>
    </source>
</evidence>
<feature type="coiled-coil region" evidence="1">
    <location>
        <begin position="341"/>
        <end position="389"/>
    </location>
</feature>
<comment type="caution">
    <text evidence="3">The sequence shown here is derived from an EMBL/GenBank/DDBJ whole genome shotgun (WGS) entry which is preliminary data.</text>
</comment>
<dbReference type="Proteomes" id="UP000693981">
    <property type="component" value="Unassembled WGS sequence"/>
</dbReference>
<dbReference type="EMBL" id="JAGDFL010000647">
    <property type="protein sequence ID" value="KAG7383498.1"/>
    <property type="molecule type" value="Genomic_DNA"/>
</dbReference>
<feature type="coiled-coil region" evidence="1">
    <location>
        <begin position="1423"/>
        <end position="1492"/>
    </location>
</feature>
<protein>
    <submittedName>
        <fullName evidence="3">Uncharacterized protein</fullName>
    </submittedName>
</protein>